<protein>
    <submittedName>
        <fullName evidence="1">Nucleotidyl transferase AbiEii toxin, Type IV TA system</fullName>
    </submittedName>
</protein>
<name>A0A1M4UB02_9FIRM</name>
<dbReference type="Pfam" id="PF08843">
    <property type="entry name" value="AbiEii"/>
    <property type="match status" value="1"/>
</dbReference>
<organism evidence="1 2">
    <name type="scientific">Tissierella praeacuta DSM 18095</name>
    <dbReference type="NCBI Taxonomy" id="1123404"/>
    <lineage>
        <taxon>Bacteria</taxon>
        <taxon>Bacillati</taxon>
        <taxon>Bacillota</taxon>
        <taxon>Tissierellia</taxon>
        <taxon>Tissierellales</taxon>
        <taxon>Tissierellaceae</taxon>
        <taxon>Tissierella</taxon>
    </lineage>
</organism>
<dbReference type="Proteomes" id="UP000184114">
    <property type="component" value="Unassembled WGS sequence"/>
</dbReference>
<sequence>MSNYKTNLILKSGYFLYSISEFTSRPTIDADYLLRNYSNDINTIEKLINEVLLVKTKNDFIELQIRNLEVISEFKEYSGVRVNLIGIIGRTRTPFSIDFGVGDIIVHSPVERTLPVLLPDFEQPKIFTYSLESTIAEKIDAIISLMEMTGRMKDFYDIFYIATTFDFEGRKLQEALYETLSNRGRAYEKDSITDILRLTEDTEVQKRWDNFCNKILNYKLDFIDVVNIIIDFISPPYESILKEDEFFEKWDSKKRKYDK</sequence>
<dbReference type="GO" id="GO:0016740">
    <property type="term" value="F:transferase activity"/>
    <property type="evidence" value="ECO:0007669"/>
    <property type="project" value="UniProtKB-KW"/>
</dbReference>
<proteinExistence type="predicted"/>
<accession>A0A1M4UB02</accession>
<dbReference type="EMBL" id="FQTY01000003">
    <property type="protein sequence ID" value="SHE53777.1"/>
    <property type="molecule type" value="Genomic_DNA"/>
</dbReference>
<evidence type="ECO:0000313" key="1">
    <source>
        <dbReference type="EMBL" id="SHE53777.1"/>
    </source>
</evidence>
<keyword evidence="2" id="KW-1185">Reference proteome</keyword>
<evidence type="ECO:0000313" key="2">
    <source>
        <dbReference type="Proteomes" id="UP000184114"/>
    </source>
</evidence>
<gene>
    <name evidence="1" type="ORF">SAMN02745784_00981</name>
</gene>
<reference evidence="2" key="1">
    <citation type="submission" date="2016-11" db="EMBL/GenBank/DDBJ databases">
        <authorList>
            <person name="Varghese N."/>
            <person name="Submissions S."/>
        </authorList>
    </citation>
    <scope>NUCLEOTIDE SEQUENCE [LARGE SCALE GENOMIC DNA]</scope>
    <source>
        <strain evidence="2">DSM 18095</strain>
    </source>
</reference>
<dbReference type="AlphaFoldDB" id="A0A1M4UB02"/>
<dbReference type="InterPro" id="IPR014942">
    <property type="entry name" value="AbiEii"/>
</dbReference>
<keyword evidence="1" id="KW-0808">Transferase</keyword>